<dbReference type="InterPro" id="IPR008613">
    <property type="entry name" value="Excalibur_Ca-bd_domain"/>
</dbReference>
<dbReference type="AlphaFoldDB" id="A0A4R1CJA2"/>
<feature type="compositionally biased region" description="Basic and acidic residues" evidence="2">
    <location>
        <begin position="176"/>
        <end position="195"/>
    </location>
</feature>
<dbReference type="EMBL" id="SJZJ01000004">
    <property type="protein sequence ID" value="TCJ30435.1"/>
    <property type="molecule type" value="Genomic_DNA"/>
</dbReference>
<keyword evidence="1" id="KW-0175">Coiled coil</keyword>
<dbReference type="SMART" id="SM00894">
    <property type="entry name" value="Excalibur"/>
    <property type="match status" value="1"/>
</dbReference>
<name>A0A4R1CJA2_9ACTN</name>
<evidence type="ECO:0000313" key="5">
    <source>
        <dbReference type="Proteomes" id="UP000295453"/>
    </source>
</evidence>
<reference evidence="4 5" key="1">
    <citation type="submission" date="2019-03" db="EMBL/GenBank/DDBJ databases">
        <authorList>
            <person name="Kim M.K.M."/>
        </authorList>
    </citation>
    <scope>NUCLEOTIDE SEQUENCE [LARGE SCALE GENOMIC DNA]</scope>
    <source>
        <strain evidence="4 5">18JY15-6</strain>
    </source>
</reference>
<dbReference type="OrthoDB" id="5241375at2"/>
<evidence type="ECO:0000256" key="2">
    <source>
        <dbReference type="SAM" id="MobiDB-lite"/>
    </source>
</evidence>
<evidence type="ECO:0000313" key="4">
    <source>
        <dbReference type="EMBL" id="TCJ30435.1"/>
    </source>
</evidence>
<organism evidence="4 5">
    <name type="scientific">Nocardioides jejuensis</name>
    <dbReference type="NCBI Taxonomy" id="2502782"/>
    <lineage>
        <taxon>Bacteria</taxon>
        <taxon>Bacillati</taxon>
        <taxon>Actinomycetota</taxon>
        <taxon>Actinomycetes</taxon>
        <taxon>Propionibacteriales</taxon>
        <taxon>Nocardioidaceae</taxon>
        <taxon>Nocardioides</taxon>
    </lineage>
</organism>
<feature type="coiled-coil region" evidence="1">
    <location>
        <begin position="75"/>
        <end position="113"/>
    </location>
</feature>
<sequence>MSGPSLDQYPGFFPAAKRPFWSRAKVGTGAGLAGLLLGIGIGASNEAPVSAESPEVKALVSAGVDERTSTFDDQAEQLQADLDQAHKDADAAAADARETLAATKRAAAQAKRKAVAAAVAAEKAKHAVPPPTYGLTSSGSSSSNSGGGSTSGGSDPLFGTCGEANAHGYGPYQKGVDPEYDHYIDRDGDGRDCEP</sequence>
<keyword evidence="5" id="KW-1185">Reference proteome</keyword>
<dbReference type="RefSeq" id="WP_131581935.1">
    <property type="nucleotide sequence ID" value="NZ_SJZJ01000004.1"/>
</dbReference>
<dbReference type="Proteomes" id="UP000295453">
    <property type="component" value="Unassembled WGS sequence"/>
</dbReference>
<evidence type="ECO:0000256" key="1">
    <source>
        <dbReference type="SAM" id="Coils"/>
    </source>
</evidence>
<gene>
    <name evidence="4" type="ORF">EPD65_04345</name>
</gene>
<comment type="caution">
    <text evidence="4">The sequence shown here is derived from an EMBL/GenBank/DDBJ whole genome shotgun (WGS) entry which is preliminary data.</text>
</comment>
<evidence type="ECO:0000259" key="3">
    <source>
        <dbReference type="SMART" id="SM00894"/>
    </source>
</evidence>
<feature type="region of interest" description="Disordered" evidence="2">
    <location>
        <begin position="122"/>
        <end position="195"/>
    </location>
</feature>
<protein>
    <submittedName>
        <fullName evidence="4">Excalibur calcium-binding domain-containing protein</fullName>
    </submittedName>
</protein>
<proteinExistence type="predicted"/>
<accession>A0A4R1CJA2</accession>
<dbReference type="Pfam" id="PF05901">
    <property type="entry name" value="Excalibur"/>
    <property type="match status" value="1"/>
</dbReference>
<feature type="domain" description="Excalibur calcium-binding" evidence="3">
    <location>
        <begin position="157"/>
        <end position="194"/>
    </location>
</feature>